<gene>
    <name evidence="1" type="ORF">S01H1_60199</name>
</gene>
<protein>
    <submittedName>
        <fullName evidence="1">Uncharacterized protein</fullName>
    </submittedName>
</protein>
<proteinExistence type="predicted"/>
<organism evidence="1">
    <name type="scientific">marine sediment metagenome</name>
    <dbReference type="NCBI Taxonomy" id="412755"/>
    <lineage>
        <taxon>unclassified sequences</taxon>
        <taxon>metagenomes</taxon>
        <taxon>ecological metagenomes</taxon>
    </lineage>
</organism>
<reference evidence="1" key="1">
    <citation type="journal article" date="2014" name="Front. Microbiol.">
        <title>High frequency of phylogenetically diverse reductive dehalogenase-homologous genes in deep subseafloor sedimentary metagenomes.</title>
        <authorList>
            <person name="Kawai M."/>
            <person name="Futagami T."/>
            <person name="Toyoda A."/>
            <person name="Takaki Y."/>
            <person name="Nishi S."/>
            <person name="Hori S."/>
            <person name="Arai W."/>
            <person name="Tsubouchi T."/>
            <person name="Morono Y."/>
            <person name="Uchiyama I."/>
            <person name="Ito T."/>
            <person name="Fujiyama A."/>
            <person name="Inagaki F."/>
            <person name="Takami H."/>
        </authorList>
    </citation>
    <scope>NUCLEOTIDE SEQUENCE</scope>
    <source>
        <strain evidence="1">Expedition CK06-06</strain>
    </source>
</reference>
<dbReference type="EMBL" id="BARS01039423">
    <property type="protein sequence ID" value="GAG18744.1"/>
    <property type="molecule type" value="Genomic_DNA"/>
</dbReference>
<evidence type="ECO:0000313" key="1">
    <source>
        <dbReference type="EMBL" id="GAG18744.1"/>
    </source>
</evidence>
<dbReference type="AlphaFoldDB" id="X0VKC5"/>
<feature type="non-terminal residue" evidence="1">
    <location>
        <position position="1"/>
    </location>
</feature>
<name>X0VKC5_9ZZZZ</name>
<accession>X0VKC5</accession>
<comment type="caution">
    <text evidence="1">The sequence shown here is derived from an EMBL/GenBank/DDBJ whole genome shotgun (WGS) entry which is preliminary data.</text>
</comment>
<sequence>VRVEASPRPPRTFFPVGKNISWRTKSEIDMLLEYDLAKVKIIKGSWGVPDREQYLLFSGAAKIIEQLMADERSKDYAKFIASTSWGKLASVYSPLCNYIYASYITAEVRCIITKLAIQNVNNLIAIAVDGLAIDSPMIDPTNVTNQVGGLRCDIIGQMVSLADFYRYNPEEKRPGWHVSDNGIIIRVKPTPVRGEGEYVIPFGSTKRRNPENLTYEKLTTQQFSLNPPTPEDTMELYFTERDKFPGKVKWL</sequence>